<evidence type="ECO:0000313" key="5">
    <source>
        <dbReference type="Proteomes" id="UP000518206"/>
    </source>
</evidence>
<gene>
    <name evidence="4" type="ORF">FHR80_003983</name>
</gene>
<dbReference type="RefSeq" id="WP_183297799.1">
    <property type="nucleotide sequence ID" value="NZ_JACHVX010000007.1"/>
</dbReference>
<organism evidence="4 5">
    <name type="scientific">Cellulomonas cellasea</name>
    <dbReference type="NCBI Taxonomy" id="43670"/>
    <lineage>
        <taxon>Bacteria</taxon>
        <taxon>Bacillati</taxon>
        <taxon>Actinomycetota</taxon>
        <taxon>Actinomycetes</taxon>
        <taxon>Micrococcales</taxon>
        <taxon>Cellulomonadaceae</taxon>
        <taxon>Cellulomonas</taxon>
    </lineage>
</organism>
<dbReference type="AlphaFoldDB" id="A0A7W4YCI5"/>
<evidence type="ECO:0000256" key="2">
    <source>
        <dbReference type="SAM" id="SignalP"/>
    </source>
</evidence>
<dbReference type="SUPFAM" id="SSF53850">
    <property type="entry name" value="Periplasmic binding protein-like II"/>
    <property type="match status" value="1"/>
</dbReference>
<comment type="caution">
    <text evidence="4">The sequence shown here is derived from an EMBL/GenBank/DDBJ whole genome shotgun (WGS) entry which is preliminary data.</text>
</comment>
<feature type="signal peptide" evidence="2">
    <location>
        <begin position="1"/>
        <end position="32"/>
    </location>
</feature>
<dbReference type="Gene3D" id="3.40.190.10">
    <property type="entry name" value="Periplasmic binding protein-like II"/>
    <property type="match status" value="2"/>
</dbReference>
<evidence type="ECO:0000313" key="4">
    <source>
        <dbReference type="EMBL" id="MBB2925045.1"/>
    </source>
</evidence>
<evidence type="ECO:0000259" key="3">
    <source>
        <dbReference type="Pfam" id="PF09084"/>
    </source>
</evidence>
<name>A0A7W4YCI5_9CELL</name>
<dbReference type="PANTHER" id="PTHR30024">
    <property type="entry name" value="ALIPHATIC SULFONATES-BINDING PROTEIN-RELATED"/>
    <property type="match status" value="1"/>
</dbReference>
<evidence type="ECO:0000256" key="1">
    <source>
        <dbReference type="SAM" id="MobiDB-lite"/>
    </source>
</evidence>
<dbReference type="EMBL" id="JACHVX010000007">
    <property type="protein sequence ID" value="MBB2925045.1"/>
    <property type="molecule type" value="Genomic_DNA"/>
</dbReference>
<keyword evidence="2" id="KW-0732">Signal</keyword>
<feature type="chain" id="PRO_5030892358" evidence="2">
    <location>
        <begin position="33"/>
        <end position="358"/>
    </location>
</feature>
<dbReference type="PROSITE" id="PS51257">
    <property type="entry name" value="PROKAR_LIPOPROTEIN"/>
    <property type="match status" value="1"/>
</dbReference>
<feature type="domain" description="SsuA/THI5-like" evidence="3">
    <location>
        <begin position="57"/>
        <end position="266"/>
    </location>
</feature>
<dbReference type="Pfam" id="PF09084">
    <property type="entry name" value="NMT1"/>
    <property type="match status" value="1"/>
</dbReference>
<reference evidence="4 5" key="2">
    <citation type="submission" date="2020-08" db="EMBL/GenBank/DDBJ databases">
        <authorList>
            <person name="Partida-Martinez L."/>
            <person name="Huntemann M."/>
            <person name="Clum A."/>
            <person name="Wang J."/>
            <person name="Palaniappan K."/>
            <person name="Ritter S."/>
            <person name="Chen I.-M."/>
            <person name="Stamatis D."/>
            <person name="Reddy T."/>
            <person name="O'Malley R."/>
            <person name="Daum C."/>
            <person name="Shapiro N."/>
            <person name="Ivanova N."/>
            <person name="Kyrpides N."/>
            <person name="Woyke T."/>
        </authorList>
    </citation>
    <scope>NUCLEOTIDE SEQUENCE [LARGE SCALE GENOMIC DNA]</scope>
    <source>
        <strain evidence="4 5">RAS26</strain>
    </source>
</reference>
<sequence length="358" mass="38261">MSLSSRLSAAASAALAGALALTLAACSGAADAATVDADGTTTIRYDGSAGQVTLPELADDLGYFEKVRLEWVGNSTGGPQSIQSAATGATDVGGAFNGAIVKLRSSGAKVTSVISYYGSDTKAFGGFYTLEDSPVTQARDLIGKKIGINTLGAQSEFVIREWLAREGLDADEIAQVELTVVPPVNAEQVLREGQVDAVAISSVFQDKALERGGLRLLFSEVELFGEFSYGSYIFRDDFIAENPEAVADYVQGIARAIRWTQVTPVEEVHARYTQIITERDRGETPELVPFWKSVGVSTPGGVIEEREISTWIDWLVRNGELEKGRFSADDIYTNEYNPYANGTYEPASGPDGEPVDAS</sequence>
<dbReference type="InterPro" id="IPR015168">
    <property type="entry name" value="SsuA/THI5"/>
</dbReference>
<proteinExistence type="predicted"/>
<dbReference type="Proteomes" id="UP000518206">
    <property type="component" value="Unassembled WGS sequence"/>
</dbReference>
<reference evidence="4 5" key="1">
    <citation type="submission" date="2020-08" db="EMBL/GenBank/DDBJ databases">
        <title>The Agave Microbiome: Exploring the role of microbial communities in plant adaptations to desert environments.</title>
        <authorList>
            <person name="Partida-Martinez L.P."/>
        </authorList>
    </citation>
    <scope>NUCLEOTIDE SEQUENCE [LARGE SCALE GENOMIC DNA]</scope>
    <source>
        <strain evidence="4 5">RAS26</strain>
    </source>
</reference>
<accession>A0A7W4YCI5</accession>
<protein>
    <submittedName>
        <fullName evidence="4">ABC-type nitrate/sulfonate/bicarbonate transport system substrate-binding protein</fullName>
    </submittedName>
</protein>
<feature type="region of interest" description="Disordered" evidence="1">
    <location>
        <begin position="338"/>
        <end position="358"/>
    </location>
</feature>